<keyword evidence="3" id="KW-1133">Transmembrane helix</keyword>
<dbReference type="RefSeq" id="WP_075818965.1">
    <property type="nucleotide sequence ID" value="NZ_CAJUTZ010000120.1"/>
</dbReference>
<dbReference type="EMBL" id="MPJW01000108">
    <property type="protein sequence ID" value="OLU40399.1"/>
    <property type="molecule type" value="Genomic_DNA"/>
</dbReference>
<dbReference type="GeneID" id="82202578"/>
<dbReference type="InterPro" id="IPR042002">
    <property type="entry name" value="Sortase_C"/>
</dbReference>
<dbReference type="InterPro" id="IPR023365">
    <property type="entry name" value="Sortase_dom-sf"/>
</dbReference>
<accession>A0A1U7NGM1</accession>
<proteinExistence type="predicted"/>
<comment type="caution">
    <text evidence="4">The sequence shown here is derived from an EMBL/GenBank/DDBJ whole genome shotgun (WGS) entry which is preliminary data.</text>
</comment>
<evidence type="ECO:0000256" key="3">
    <source>
        <dbReference type="SAM" id="Phobius"/>
    </source>
</evidence>
<dbReference type="Gene3D" id="2.40.260.10">
    <property type="entry name" value="Sortase"/>
    <property type="match status" value="1"/>
</dbReference>
<evidence type="ECO:0000313" key="5">
    <source>
        <dbReference type="Proteomes" id="UP000186341"/>
    </source>
</evidence>
<feature type="active site" description="Acyl-thioester intermediate" evidence="2">
    <location>
        <position position="212"/>
    </location>
</feature>
<keyword evidence="3" id="KW-0812">Transmembrane</keyword>
<dbReference type="Proteomes" id="UP000186341">
    <property type="component" value="Unassembled WGS sequence"/>
</dbReference>
<dbReference type="Pfam" id="PF04203">
    <property type="entry name" value="Sortase"/>
    <property type="match status" value="1"/>
</dbReference>
<dbReference type="GO" id="GO:0016787">
    <property type="term" value="F:hydrolase activity"/>
    <property type="evidence" value="ECO:0007669"/>
    <property type="project" value="UniProtKB-KW"/>
</dbReference>
<keyword evidence="1" id="KW-0378">Hydrolase</keyword>
<evidence type="ECO:0000256" key="2">
    <source>
        <dbReference type="PIRSR" id="PIRSR605754-1"/>
    </source>
</evidence>
<dbReference type="CDD" id="cd05827">
    <property type="entry name" value="Sortase_C"/>
    <property type="match status" value="1"/>
</dbReference>
<dbReference type="OrthoDB" id="1648028at2"/>
<dbReference type="NCBIfam" id="NF033745">
    <property type="entry name" value="class_C_sortase"/>
    <property type="match status" value="1"/>
</dbReference>
<sequence>MKKKKTKKNLLSNIIIASLLITGLGIMLYPTISDLWIRHQLEGKVKDYTALAAEQEDLSAYWKAAEAYNDYLRTKDSQFKVDDEEKEWIKSLLSPKGTDMMGSVEIDKINVNIPIYKGTEETQLQSGAGWWYGSSLPTGTPGSHAIITAHSGLVKAKLFTDLEKLEVGDKFTIRVLDKEFEYTVVSVKVTLPEENEDLFIVDDKDYVTLYTCTPIGVNDHRLLVRGERNHNLPKKSESSKTGLSSESGTFLILLSGSACIALLGLTKIRKDKEIEEG</sequence>
<protein>
    <recommendedName>
        <fullName evidence="6">Class C sortase</fullName>
    </recommendedName>
</protein>
<feature type="active site" description="Proton donor/acceptor" evidence="2">
    <location>
        <position position="150"/>
    </location>
</feature>
<dbReference type="AlphaFoldDB" id="A0A1U7NGM1"/>
<organism evidence="4 5">
    <name type="scientific">Ileibacterium valens</name>
    <dbReference type="NCBI Taxonomy" id="1862668"/>
    <lineage>
        <taxon>Bacteria</taxon>
        <taxon>Bacillati</taxon>
        <taxon>Bacillota</taxon>
        <taxon>Erysipelotrichia</taxon>
        <taxon>Erysipelotrichales</taxon>
        <taxon>Erysipelotrichaceae</taxon>
        <taxon>Ileibacterium</taxon>
    </lineage>
</organism>
<name>A0A1U7NGM1_9FIRM</name>
<dbReference type="InterPro" id="IPR005754">
    <property type="entry name" value="Sortase"/>
</dbReference>
<evidence type="ECO:0000256" key="1">
    <source>
        <dbReference type="ARBA" id="ARBA00022801"/>
    </source>
</evidence>
<keyword evidence="3" id="KW-0472">Membrane</keyword>
<dbReference type="NCBIfam" id="TIGR01076">
    <property type="entry name" value="sortase_fam"/>
    <property type="match status" value="1"/>
</dbReference>
<evidence type="ECO:0008006" key="6">
    <source>
        <dbReference type="Google" id="ProtNLM"/>
    </source>
</evidence>
<keyword evidence="5" id="KW-1185">Reference proteome</keyword>
<dbReference type="SUPFAM" id="SSF63817">
    <property type="entry name" value="Sortase"/>
    <property type="match status" value="1"/>
</dbReference>
<reference evidence="4 5" key="1">
    <citation type="submission" date="2016-11" db="EMBL/GenBank/DDBJ databases">
        <title>Description of two novel members of the family Erysipelotrichaceae: Ileibacterium lipovorans gen. nov., sp. nov. and Dubosiella newyorkensis, gen. nov., sp. nov.</title>
        <authorList>
            <person name="Cox L.M."/>
            <person name="Sohn J."/>
            <person name="Tyrrell K.L."/>
            <person name="Citron D.M."/>
            <person name="Lawson P.A."/>
            <person name="Patel N.B."/>
            <person name="Iizumi T."/>
            <person name="Perez-Perez G.I."/>
            <person name="Goldstein E.J."/>
            <person name="Blaser M.J."/>
        </authorList>
    </citation>
    <scope>NUCLEOTIDE SEQUENCE [LARGE SCALE GENOMIC DNA]</scope>
    <source>
        <strain evidence="4 5">NYU-BL-A3</strain>
    </source>
</reference>
<evidence type="ECO:0000313" key="4">
    <source>
        <dbReference type="EMBL" id="OLU40399.1"/>
    </source>
</evidence>
<feature type="transmembrane region" description="Helical" evidence="3">
    <location>
        <begin position="12"/>
        <end position="32"/>
    </location>
</feature>
<gene>
    <name evidence="4" type="ORF">BO222_05040</name>
</gene>